<gene>
    <name evidence="3" type="ORF">CYLTODRAFT_432999</name>
</gene>
<feature type="region of interest" description="Disordered" evidence="1">
    <location>
        <begin position="60"/>
        <end position="81"/>
    </location>
</feature>
<keyword evidence="4" id="KW-1185">Reference proteome</keyword>
<feature type="compositionally biased region" description="Pro residues" evidence="1">
    <location>
        <begin position="1"/>
        <end position="13"/>
    </location>
</feature>
<evidence type="ECO:0000256" key="2">
    <source>
        <dbReference type="SAM" id="Phobius"/>
    </source>
</evidence>
<feature type="compositionally biased region" description="Polar residues" evidence="1">
    <location>
        <begin position="60"/>
        <end position="71"/>
    </location>
</feature>
<proteinExistence type="predicted"/>
<evidence type="ECO:0000313" key="4">
    <source>
        <dbReference type="Proteomes" id="UP000054007"/>
    </source>
</evidence>
<evidence type="ECO:0000256" key="1">
    <source>
        <dbReference type="SAM" id="MobiDB-lite"/>
    </source>
</evidence>
<dbReference type="OrthoDB" id="8191639at2759"/>
<feature type="transmembrane region" description="Helical" evidence="2">
    <location>
        <begin position="226"/>
        <end position="248"/>
    </location>
</feature>
<keyword evidence="2" id="KW-1133">Transmembrane helix</keyword>
<feature type="transmembrane region" description="Helical" evidence="2">
    <location>
        <begin position="107"/>
        <end position="128"/>
    </location>
</feature>
<accession>A0A0D7AZL0</accession>
<name>A0A0D7AZL0_9AGAR</name>
<feature type="region of interest" description="Disordered" evidence="1">
    <location>
        <begin position="1"/>
        <end position="48"/>
    </location>
</feature>
<dbReference type="STRING" id="1314674.A0A0D7AZL0"/>
<organism evidence="3 4">
    <name type="scientific">Cylindrobasidium torrendii FP15055 ss-10</name>
    <dbReference type="NCBI Taxonomy" id="1314674"/>
    <lineage>
        <taxon>Eukaryota</taxon>
        <taxon>Fungi</taxon>
        <taxon>Dikarya</taxon>
        <taxon>Basidiomycota</taxon>
        <taxon>Agaricomycotina</taxon>
        <taxon>Agaricomycetes</taxon>
        <taxon>Agaricomycetidae</taxon>
        <taxon>Agaricales</taxon>
        <taxon>Marasmiineae</taxon>
        <taxon>Physalacriaceae</taxon>
        <taxon>Cylindrobasidium</taxon>
    </lineage>
</organism>
<dbReference type="EMBL" id="KN880698">
    <property type="protein sequence ID" value="KIY63410.1"/>
    <property type="molecule type" value="Genomic_DNA"/>
</dbReference>
<sequence length="769" mass="84533">MSPPPPAAPPGLPEPQTRPNWRDHRPSYLSLESTDDKEDVKGFDPADLYDTLSYRNSTYTYNDTPQPTSSDPLAPKFPSSAFPPSAPVPPHPIPFAQRFEYPHWKRILFHILLLALAYPFLLLFVVIARNRSLFWTRAIVAIGGGVLGFVLGLSLLSLAQPHLEAATWATIAHQSQVKDTPGIRLRDFAASSQDATSAWPAFRLLWTRAMYPGTNRRRRASYDARPWSLTVVFFLLCVAVAAMLPFILGRIVDITTTTEHQRLEYEEVKVKGDLTSADIERAAALESTFNNFMITWTLAPFSTHGGLPSAVSHKWEGEEVYFSEAVTQQFVPDGAGFGTFNDDATSPSIDPLDKVTGSFSGGGISVQTGSLLRFPRWGVRIHCDKIPDLGTNMITKGNNTAGMTYLFYPIDTLQSLFDSFEMEFPSRLMQLLNVSNFLDVNDTLPIGLDITKISDVAKFYDNGVAHSMKSKPLTLNVTGYNGWVSIESVLIRMNTTYAPNGVFGAYSTQSIPDVDGNPTHIGYDAAVCLELFEPWVVETYNATLGPPTTMGIVSKGATIVDSPSLDKDAKEHRKGDSLDKSSVKTKLNVTGLNPVYDVLHGNSVNQLIKDNGRDSFYPTNPTIVSYTPGEGPTGYTELDATHFGQARALADASNILPYFVGSADTLARRYPDRVLASAYINHKYFAAMIGAVLLLGLLAGLFVPKLPYNLPHRGFDLYSWLAAFQGQELVGTYVGTNIPKNMDLRDVQAKMGDLRFTYHADTGVPPSAV</sequence>
<dbReference type="AlphaFoldDB" id="A0A0D7AZL0"/>
<keyword evidence="2" id="KW-0812">Transmembrane</keyword>
<keyword evidence="2" id="KW-0472">Membrane</keyword>
<feature type="transmembrane region" description="Helical" evidence="2">
    <location>
        <begin position="684"/>
        <end position="703"/>
    </location>
</feature>
<evidence type="ECO:0000313" key="3">
    <source>
        <dbReference type="EMBL" id="KIY63410.1"/>
    </source>
</evidence>
<feature type="compositionally biased region" description="Low complexity" evidence="1">
    <location>
        <begin position="72"/>
        <end position="81"/>
    </location>
</feature>
<protein>
    <submittedName>
        <fullName evidence="3">Uncharacterized protein</fullName>
    </submittedName>
</protein>
<feature type="transmembrane region" description="Helical" evidence="2">
    <location>
        <begin position="134"/>
        <end position="156"/>
    </location>
</feature>
<dbReference type="Proteomes" id="UP000054007">
    <property type="component" value="Unassembled WGS sequence"/>
</dbReference>
<reference evidence="3 4" key="1">
    <citation type="journal article" date="2015" name="Fungal Genet. Biol.">
        <title>Evolution of novel wood decay mechanisms in Agaricales revealed by the genome sequences of Fistulina hepatica and Cylindrobasidium torrendii.</title>
        <authorList>
            <person name="Floudas D."/>
            <person name="Held B.W."/>
            <person name="Riley R."/>
            <person name="Nagy L.G."/>
            <person name="Koehler G."/>
            <person name="Ransdell A.S."/>
            <person name="Younus H."/>
            <person name="Chow J."/>
            <person name="Chiniquy J."/>
            <person name="Lipzen A."/>
            <person name="Tritt A."/>
            <person name="Sun H."/>
            <person name="Haridas S."/>
            <person name="LaButti K."/>
            <person name="Ohm R.A."/>
            <person name="Kues U."/>
            <person name="Blanchette R.A."/>
            <person name="Grigoriev I.V."/>
            <person name="Minto R.E."/>
            <person name="Hibbett D.S."/>
        </authorList>
    </citation>
    <scope>NUCLEOTIDE SEQUENCE [LARGE SCALE GENOMIC DNA]</scope>
    <source>
        <strain evidence="3 4">FP15055 ss-10</strain>
    </source>
</reference>